<protein>
    <submittedName>
        <fullName evidence="6">Alpha-mannosidase</fullName>
    </submittedName>
</protein>
<dbReference type="InterPro" id="IPR013780">
    <property type="entry name" value="Glyco_hydro_b"/>
</dbReference>
<dbReference type="InterPro" id="IPR027291">
    <property type="entry name" value="Glyco_hydro_38_N_sf"/>
</dbReference>
<evidence type="ECO:0000256" key="3">
    <source>
        <dbReference type="ARBA" id="ARBA00022801"/>
    </source>
</evidence>
<dbReference type="Pfam" id="PF17677">
    <property type="entry name" value="Glyco_hydro38C2"/>
    <property type="match status" value="1"/>
</dbReference>
<dbReference type="GO" id="GO:0030246">
    <property type="term" value="F:carbohydrate binding"/>
    <property type="evidence" value="ECO:0007669"/>
    <property type="project" value="InterPro"/>
</dbReference>
<dbReference type="InterPro" id="IPR011682">
    <property type="entry name" value="Glyco_hydro_38_C"/>
</dbReference>
<evidence type="ECO:0000259" key="5">
    <source>
        <dbReference type="SMART" id="SM00872"/>
    </source>
</evidence>
<dbReference type="SUPFAM" id="SSF74650">
    <property type="entry name" value="Galactose mutarotase-like"/>
    <property type="match status" value="1"/>
</dbReference>
<evidence type="ECO:0000256" key="1">
    <source>
        <dbReference type="ARBA" id="ARBA00009792"/>
    </source>
</evidence>
<dbReference type="Gene3D" id="2.60.40.1180">
    <property type="entry name" value="Golgi alpha-mannosidase II"/>
    <property type="match status" value="1"/>
</dbReference>
<dbReference type="Gene3D" id="3.20.110.10">
    <property type="entry name" value="Glycoside hydrolase 38, N terminal domain"/>
    <property type="match status" value="1"/>
</dbReference>
<dbReference type="EMBL" id="CP000828">
    <property type="protein sequence ID" value="ABW31322.1"/>
    <property type="molecule type" value="Genomic_DNA"/>
</dbReference>
<dbReference type="FunFam" id="1.20.1270.50:FF:000004">
    <property type="entry name" value="alpha-mannosidase 2C1 isoform X1"/>
    <property type="match status" value="1"/>
</dbReference>
<dbReference type="AlphaFoldDB" id="B0C8R0"/>
<dbReference type="Gene3D" id="2.70.98.30">
    <property type="entry name" value="Golgi alpha-mannosidase II, domain 4"/>
    <property type="match status" value="1"/>
</dbReference>
<dbReference type="Pfam" id="PF07748">
    <property type="entry name" value="Glyco_hydro_38C"/>
    <property type="match status" value="1"/>
</dbReference>
<dbReference type="OrthoDB" id="9772207at2"/>
<evidence type="ECO:0000313" key="6">
    <source>
        <dbReference type="EMBL" id="ABW31322.1"/>
    </source>
</evidence>
<dbReference type="GO" id="GO:0004559">
    <property type="term" value="F:alpha-mannosidase activity"/>
    <property type="evidence" value="ECO:0007669"/>
    <property type="project" value="InterPro"/>
</dbReference>
<dbReference type="eggNOG" id="COG0383">
    <property type="taxonomic scope" value="Bacteria"/>
</dbReference>
<dbReference type="PANTHER" id="PTHR46017:SF1">
    <property type="entry name" value="ALPHA-MANNOSIDASE 2C1"/>
    <property type="match status" value="1"/>
</dbReference>
<dbReference type="Pfam" id="PF09261">
    <property type="entry name" value="Alpha-mann_mid"/>
    <property type="match status" value="1"/>
</dbReference>
<sequence length="1041" mass="118693">MQSKSTPEHPLEQENLVDSAMLKLYQLTQLNIQGNWQACLDDLPVEKGLNPQTWQTWSPRQLNAREHIDWPQGHLVLWLGQVISIPNDQFRYPLADCKLRLALTWWAEQAEIFVNGALVQAGDLYDCTARIVLSSAAQPGEEITVALRLVSPGHDPGALVGSQLIYEPPPPLLDPGKVADELAVLQGYLTKFAPEELASLNKAINAINWSHVNDPEAFSLSLNQLHQHLAPWKTWLQQRQINWIGHAHLDLAWLWPVAETWEAAERTFKSVLNLQADFPELIFCHSSPALYAWFEQNRPDLFAQIQAQVDKGTWEIAAGLWVESELNLISGESLVRQVLYGQKYTQEKFGCISKTAWLPDSFGFCWQLPQILKQGGIDYFLTQKLRWNDTTEFPYEVFQWRSPDGTEIFSIMLPPIGEQIYPVKMGTYAQGWESATGVKDCLWLPGVGDHGGGPTRDMLEVARQWQQSSLFPKLQPTTAERFCQQVETQIQQVPVWDDELYLELHRGCYTSHADQKHYNRDCEKLLYEAELWNAIATLTLDHSYPKDDLEQAWKKVLFNQFHDILPGSSIPQVFVDANCDWESAKQTATEHLHIALDAIASAIDIPQAPTSDSLPVIVFNSLNWPRSELVWVELPDTQKRWQISTIEGETQPVQRHPNQPNSLGFIAAVPSVGYQLYWLSPLVSAKPDQPDIAPKNWILENDYLQVQVNESTGELAQIYDKATQRQMLSGPGNQLQFFTDKGQYWDAWNIDPNYEHKRLPGATLQSIEWLSQGPLQQRLRVKLQFGQSQFCQDYVLDTDAPLLKIETTVDWQESQVLVKTVFPLTISSDSATYEIPCGAIQRPTLPNPQLDDREQAKWEVPALQWADLTDANGMAGVSILNDCKYGYDAKPDQLRLTLLRSPNWPDPGCDRGHHQFTYAIYPHAGSWQTARTTHKGYEINRPLRTLISLDQQKQGRLLQNQFLSLGTDNLVLMALKRSEDQPKAWVMRCYECHGEEAPLAVTNDLNLHFKQTIDLLETNYEMDRPNVVAPWKIRTLMFTSQ</sequence>
<gene>
    <name evidence="6" type="ordered locus">AM1_6392</name>
</gene>
<dbReference type="CDD" id="cd10789">
    <property type="entry name" value="GH38N_AMII_ER_cytosolic"/>
    <property type="match status" value="1"/>
</dbReference>
<dbReference type="HOGENOM" id="CLU_003442_1_2_3"/>
<dbReference type="PANTHER" id="PTHR46017">
    <property type="entry name" value="ALPHA-MANNOSIDASE 2C1"/>
    <property type="match status" value="1"/>
</dbReference>
<feature type="domain" description="Glycoside hydrolase family 38 central" evidence="5">
    <location>
        <begin position="503"/>
        <end position="581"/>
    </location>
</feature>
<dbReference type="SUPFAM" id="SSF88688">
    <property type="entry name" value="Families 57/38 glycoside transferase middle domain"/>
    <property type="match status" value="1"/>
</dbReference>
<dbReference type="Gene3D" id="1.20.1270.50">
    <property type="entry name" value="Glycoside hydrolase family 38, central domain"/>
    <property type="match status" value="1"/>
</dbReference>
<dbReference type="SUPFAM" id="SSF88713">
    <property type="entry name" value="Glycoside hydrolase/deacetylase"/>
    <property type="match status" value="1"/>
</dbReference>
<keyword evidence="2" id="KW-0479">Metal-binding</keyword>
<evidence type="ECO:0000313" key="7">
    <source>
        <dbReference type="Proteomes" id="UP000000268"/>
    </source>
</evidence>
<dbReference type="Pfam" id="PF01074">
    <property type="entry name" value="Glyco_hydro_38N"/>
    <property type="match status" value="1"/>
</dbReference>
<comment type="similarity">
    <text evidence="1">Belongs to the glycosyl hydrolase 38 family.</text>
</comment>
<keyword evidence="3" id="KW-0378">Hydrolase</keyword>
<dbReference type="RefSeq" id="WP_012166496.1">
    <property type="nucleotide sequence ID" value="NC_009925.1"/>
</dbReference>
<name>B0C8R0_ACAM1</name>
<dbReference type="InterPro" id="IPR011013">
    <property type="entry name" value="Gal_mutarotase_sf_dom"/>
</dbReference>
<keyword evidence="4" id="KW-0326">Glycosidase</keyword>
<dbReference type="GO" id="GO:0046872">
    <property type="term" value="F:metal ion binding"/>
    <property type="evidence" value="ECO:0007669"/>
    <property type="project" value="UniProtKB-KW"/>
</dbReference>
<dbReference type="InterPro" id="IPR041147">
    <property type="entry name" value="GH38_C"/>
</dbReference>
<evidence type="ECO:0000256" key="2">
    <source>
        <dbReference type="ARBA" id="ARBA00022723"/>
    </source>
</evidence>
<dbReference type="InterPro" id="IPR015341">
    <property type="entry name" value="Glyco_hydro_38_cen"/>
</dbReference>
<dbReference type="InterPro" id="IPR037094">
    <property type="entry name" value="Glyco_hydro_38_cen_sf"/>
</dbReference>
<evidence type="ECO:0000256" key="4">
    <source>
        <dbReference type="ARBA" id="ARBA00023295"/>
    </source>
</evidence>
<dbReference type="GO" id="GO:0009313">
    <property type="term" value="P:oligosaccharide catabolic process"/>
    <property type="evidence" value="ECO:0007669"/>
    <property type="project" value="TreeGrafter"/>
</dbReference>
<dbReference type="STRING" id="329726.AM1_6392"/>
<keyword evidence="7" id="KW-1185">Reference proteome</keyword>
<organism evidence="6 7">
    <name type="scientific">Acaryochloris marina (strain MBIC 11017)</name>
    <dbReference type="NCBI Taxonomy" id="329726"/>
    <lineage>
        <taxon>Bacteria</taxon>
        <taxon>Bacillati</taxon>
        <taxon>Cyanobacteriota</taxon>
        <taxon>Cyanophyceae</taxon>
        <taxon>Acaryochloridales</taxon>
        <taxon>Acaryochloridaceae</taxon>
        <taxon>Acaryochloris</taxon>
    </lineage>
</organism>
<accession>B0C8R0</accession>
<dbReference type="GO" id="GO:0006013">
    <property type="term" value="P:mannose metabolic process"/>
    <property type="evidence" value="ECO:0007669"/>
    <property type="project" value="InterPro"/>
</dbReference>
<proteinExistence type="inferred from homology"/>
<dbReference type="InterPro" id="IPR028995">
    <property type="entry name" value="Glyco_hydro_57/38_cen_sf"/>
</dbReference>
<dbReference type="Proteomes" id="UP000000268">
    <property type="component" value="Chromosome"/>
</dbReference>
<dbReference type="InterPro" id="IPR011330">
    <property type="entry name" value="Glyco_hydro/deAcase_b/a-brl"/>
</dbReference>
<dbReference type="SMART" id="SM00872">
    <property type="entry name" value="Alpha-mann_mid"/>
    <property type="match status" value="1"/>
</dbReference>
<dbReference type="KEGG" id="amr:AM1_6392"/>
<dbReference type="CAZy" id="GH38">
    <property type="family name" value="Glycoside Hydrolase Family 38"/>
</dbReference>
<dbReference type="Gene3D" id="2.60.40.2220">
    <property type="match status" value="1"/>
</dbReference>
<dbReference type="InterPro" id="IPR000602">
    <property type="entry name" value="Glyco_hydro_38_N"/>
</dbReference>
<reference evidence="6 7" key="1">
    <citation type="journal article" date="2008" name="Proc. Natl. Acad. Sci. U.S.A.">
        <title>Niche adaptation and genome expansion in the chlorophyll d-producing cyanobacterium Acaryochloris marina.</title>
        <authorList>
            <person name="Swingley W.D."/>
            <person name="Chen M."/>
            <person name="Cheung P.C."/>
            <person name="Conrad A.L."/>
            <person name="Dejesa L.C."/>
            <person name="Hao J."/>
            <person name="Honchak B.M."/>
            <person name="Karbach L.E."/>
            <person name="Kurdoglu A."/>
            <person name="Lahiri S."/>
            <person name="Mastrian S.D."/>
            <person name="Miyashita H."/>
            <person name="Page L."/>
            <person name="Ramakrishna P."/>
            <person name="Satoh S."/>
            <person name="Sattley W.M."/>
            <person name="Shimada Y."/>
            <person name="Taylor H.L."/>
            <person name="Tomo T."/>
            <person name="Tsuchiya T."/>
            <person name="Wang Z.T."/>
            <person name="Raymond J."/>
            <person name="Mimuro M."/>
            <person name="Blankenship R.E."/>
            <person name="Touchman J.W."/>
        </authorList>
    </citation>
    <scope>NUCLEOTIDE SEQUENCE [LARGE SCALE GENOMIC DNA]</scope>
    <source>
        <strain evidence="7">MBIC 11017</strain>
    </source>
</reference>